<accession>A0ACB8YDS3</accession>
<dbReference type="Proteomes" id="UP001056120">
    <property type="component" value="Linkage Group LG28"/>
</dbReference>
<proteinExistence type="predicted"/>
<comment type="caution">
    <text evidence="1">The sequence shown here is derived from an EMBL/GenBank/DDBJ whole genome shotgun (WGS) entry which is preliminary data.</text>
</comment>
<gene>
    <name evidence="1" type="ORF">L1987_83854</name>
</gene>
<evidence type="ECO:0000313" key="1">
    <source>
        <dbReference type="EMBL" id="KAI3683351.1"/>
    </source>
</evidence>
<organism evidence="1 2">
    <name type="scientific">Smallanthus sonchifolius</name>
    <dbReference type="NCBI Taxonomy" id="185202"/>
    <lineage>
        <taxon>Eukaryota</taxon>
        <taxon>Viridiplantae</taxon>
        <taxon>Streptophyta</taxon>
        <taxon>Embryophyta</taxon>
        <taxon>Tracheophyta</taxon>
        <taxon>Spermatophyta</taxon>
        <taxon>Magnoliopsida</taxon>
        <taxon>eudicotyledons</taxon>
        <taxon>Gunneridae</taxon>
        <taxon>Pentapetalae</taxon>
        <taxon>asterids</taxon>
        <taxon>campanulids</taxon>
        <taxon>Asterales</taxon>
        <taxon>Asteraceae</taxon>
        <taxon>Asteroideae</taxon>
        <taxon>Heliantheae alliance</taxon>
        <taxon>Millerieae</taxon>
        <taxon>Smallanthus</taxon>
    </lineage>
</organism>
<keyword evidence="2" id="KW-1185">Reference proteome</keyword>
<reference evidence="1 2" key="2">
    <citation type="journal article" date="2022" name="Mol. Ecol. Resour.">
        <title>The genomes of chicory, endive, great burdock and yacon provide insights into Asteraceae paleo-polyploidization history and plant inulin production.</title>
        <authorList>
            <person name="Fan W."/>
            <person name="Wang S."/>
            <person name="Wang H."/>
            <person name="Wang A."/>
            <person name="Jiang F."/>
            <person name="Liu H."/>
            <person name="Zhao H."/>
            <person name="Xu D."/>
            <person name="Zhang Y."/>
        </authorList>
    </citation>
    <scope>NUCLEOTIDE SEQUENCE [LARGE SCALE GENOMIC DNA]</scope>
    <source>
        <strain evidence="2">cv. Yunnan</strain>
        <tissue evidence="1">Leaves</tissue>
    </source>
</reference>
<protein>
    <submittedName>
        <fullName evidence="1">Uncharacterized protein</fullName>
    </submittedName>
</protein>
<evidence type="ECO:0000313" key="2">
    <source>
        <dbReference type="Proteomes" id="UP001056120"/>
    </source>
</evidence>
<name>A0ACB8YDS3_9ASTR</name>
<sequence length="175" mass="19783">MLLEPRFSSGQILLCIHVLVSTSYSILSRTPHSPKAQTLNVVHSSSHFFYVLFLCVNFLHEVSSPPSPNLPLQTVVAAIIKSSVVHRLSSRVVRSLWKYLLLFAIENQVAYFLDFWLFYLPVDSSCISNNATYSADFTDRMKLNIAASPGVRVQLKSSVNRMTPIILLKEMFLSF</sequence>
<dbReference type="EMBL" id="CM042045">
    <property type="protein sequence ID" value="KAI3683351.1"/>
    <property type="molecule type" value="Genomic_DNA"/>
</dbReference>
<reference evidence="2" key="1">
    <citation type="journal article" date="2022" name="Mol. Ecol. Resour.">
        <title>The genomes of chicory, endive, great burdock and yacon provide insights into Asteraceae palaeo-polyploidization history and plant inulin production.</title>
        <authorList>
            <person name="Fan W."/>
            <person name="Wang S."/>
            <person name="Wang H."/>
            <person name="Wang A."/>
            <person name="Jiang F."/>
            <person name="Liu H."/>
            <person name="Zhao H."/>
            <person name="Xu D."/>
            <person name="Zhang Y."/>
        </authorList>
    </citation>
    <scope>NUCLEOTIDE SEQUENCE [LARGE SCALE GENOMIC DNA]</scope>
    <source>
        <strain evidence="2">cv. Yunnan</strain>
    </source>
</reference>